<sequence length="172" mass="19655">MTDELDFDEFAATRAKRLFQAAYLMCGDWHQAQDLVQTTLSKLYPVWGRLRRKNEINGLDAYARKVLLRTYLDHRRLRRSSEIAVAEVTDHPAPGAEESRRLETRMTLLEALRQLPPRSRAVVVMRYLDDCSVEAVAEAVGISQASVKTISFRGLAKLREILGPERTLLLQD</sequence>
<evidence type="ECO:0000313" key="8">
    <source>
        <dbReference type="EMBL" id="MCP2310499.1"/>
    </source>
</evidence>
<dbReference type="SUPFAM" id="SSF88946">
    <property type="entry name" value="Sigma2 domain of RNA polymerase sigma factors"/>
    <property type="match status" value="1"/>
</dbReference>
<dbReference type="CDD" id="cd06171">
    <property type="entry name" value="Sigma70_r4"/>
    <property type="match status" value="1"/>
</dbReference>
<gene>
    <name evidence="8" type="ORF">FHR36_003632</name>
</gene>
<dbReference type="Proteomes" id="UP001206483">
    <property type="component" value="Unassembled WGS sequence"/>
</dbReference>
<dbReference type="RefSeq" id="WP_253798489.1">
    <property type="nucleotide sequence ID" value="NZ_BAAAUB010000014.1"/>
</dbReference>
<dbReference type="Pfam" id="PF04542">
    <property type="entry name" value="Sigma70_r2"/>
    <property type="match status" value="1"/>
</dbReference>
<evidence type="ECO:0000256" key="3">
    <source>
        <dbReference type="ARBA" id="ARBA00023082"/>
    </source>
</evidence>
<dbReference type="PANTHER" id="PTHR43133">
    <property type="entry name" value="RNA POLYMERASE ECF-TYPE SIGMA FACTO"/>
    <property type="match status" value="1"/>
</dbReference>
<dbReference type="NCBIfam" id="TIGR02937">
    <property type="entry name" value="sigma70-ECF"/>
    <property type="match status" value="1"/>
</dbReference>
<name>A0ABT1IZY3_9ACTN</name>
<dbReference type="SUPFAM" id="SSF88659">
    <property type="entry name" value="Sigma3 and sigma4 domains of RNA polymerase sigma factors"/>
    <property type="match status" value="1"/>
</dbReference>
<keyword evidence="9" id="KW-1185">Reference proteome</keyword>
<dbReference type="InterPro" id="IPR013249">
    <property type="entry name" value="RNA_pol_sigma70_r4_t2"/>
</dbReference>
<dbReference type="Pfam" id="PF08281">
    <property type="entry name" value="Sigma70_r4_2"/>
    <property type="match status" value="1"/>
</dbReference>
<keyword evidence="3" id="KW-0731">Sigma factor</keyword>
<evidence type="ECO:0000256" key="1">
    <source>
        <dbReference type="ARBA" id="ARBA00010641"/>
    </source>
</evidence>
<keyword evidence="4" id="KW-0238">DNA-binding</keyword>
<dbReference type="InterPro" id="IPR013324">
    <property type="entry name" value="RNA_pol_sigma_r3/r4-like"/>
</dbReference>
<evidence type="ECO:0000313" key="9">
    <source>
        <dbReference type="Proteomes" id="UP001206483"/>
    </source>
</evidence>
<comment type="caution">
    <text evidence="8">The sequence shown here is derived from an EMBL/GenBank/DDBJ whole genome shotgun (WGS) entry which is preliminary data.</text>
</comment>
<dbReference type="InterPro" id="IPR039425">
    <property type="entry name" value="RNA_pol_sigma-70-like"/>
</dbReference>
<protein>
    <submittedName>
        <fullName evidence="8">RNA polymerase sigma-70 factor (Sigma-E family)</fullName>
    </submittedName>
</protein>
<dbReference type="InterPro" id="IPR013325">
    <property type="entry name" value="RNA_pol_sigma_r2"/>
</dbReference>
<evidence type="ECO:0000259" key="6">
    <source>
        <dbReference type="Pfam" id="PF04542"/>
    </source>
</evidence>
<dbReference type="NCBIfam" id="TIGR02983">
    <property type="entry name" value="SigE-fam_strep"/>
    <property type="match status" value="1"/>
</dbReference>
<dbReference type="Gene3D" id="1.10.10.10">
    <property type="entry name" value="Winged helix-like DNA-binding domain superfamily/Winged helix DNA-binding domain"/>
    <property type="match status" value="1"/>
</dbReference>
<keyword evidence="2" id="KW-0805">Transcription regulation</keyword>
<dbReference type="InterPro" id="IPR007627">
    <property type="entry name" value="RNA_pol_sigma70_r2"/>
</dbReference>
<feature type="domain" description="RNA polymerase sigma factor 70 region 4 type 2" evidence="7">
    <location>
        <begin position="106"/>
        <end position="158"/>
    </location>
</feature>
<dbReference type="InterPro" id="IPR014284">
    <property type="entry name" value="RNA_pol_sigma-70_dom"/>
</dbReference>
<dbReference type="InterPro" id="IPR036388">
    <property type="entry name" value="WH-like_DNA-bd_sf"/>
</dbReference>
<keyword evidence="5" id="KW-0804">Transcription</keyword>
<evidence type="ECO:0000256" key="2">
    <source>
        <dbReference type="ARBA" id="ARBA00023015"/>
    </source>
</evidence>
<feature type="domain" description="RNA polymerase sigma-70 region 2" evidence="6">
    <location>
        <begin position="15"/>
        <end position="79"/>
    </location>
</feature>
<dbReference type="InterPro" id="IPR014325">
    <property type="entry name" value="RNA_pol_sigma-E_actinobac"/>
</dbReference>
<evidence type="ECO:0000259" key="7">
    <source>
        <dbReference type="Pfam" id="PF08281"/>
    </source>
</evidence>
<dbReference type="PANTHER" id="PTHR43133:SF50">
    <property type="entry name" value="ECF RNA POLYMERASE SIGMA FACTOR SIGM"/>
    <property type="match status" value="1"/>
</dbReference>
<dbReference type="Gene3D" id="1.10.1740.10">
    <property type="match status" value="1"/>
</dbReference>
<comment type="similarity">
    <text evidence="1">Belongs to the sigma-70 factor family. ECF subfamily.</text>
</comment>
<evidence type="ECO:0000256" key="5">
    <source>
        <dbReference type="ARBA" id="ARBA00023163"/>
    </source>
</evidence>
<organism evidence="8 9">
    <name type="scientific">Kitasatospora paracochleata</name>
    <dbReference type="NCBI Taxonomy" id="58354"/>
    <lineage>
        <taxon>Bacteria</taxon>
        <taxon>Bacillati</taxon>
        <taxon>Actinomycetota</taxon>
        <taxon>Actinomycetes</taxon>
        <taxon>Kitasatosporales</taxon>
        <taxon>Streptomycetaceae</taxon>
        <taxon>Kitasatospora</taxon>
    </lineage>
</organism>
<reference evidence="8 9" key="1">
    <citation type="submission" date="2022-06" db="EMBL/GenBank/DDBJ databases">
        <title>Sequencing the genomes of 1000 actinobacteria strains.</title>
        <authorList>
            <person name="Klenk H.-P."/>
        </authorList>
    </citation>
    <scope>NUCLEOTIDE SEQUENCE [LARGE SCALE GENOMIC DNA]</scope>
    <source>
        <strain evidence="8 9">DSM 41656</strain>
    </source>
</reference>
<proteinExistence type="inferred from homology"/>
<dbReference type="EMBL" id="JAMZDX010000003">
    <property type="protein sequence ID" value="MCP2310499.1"/>
    <property type="molecule type" value="Genomic_DNA"/>
</dbReference>
<accession>A0ABT1IZY3</accession>
<evidence type="ECO:0000256" key="4">
    <source>
        <dbReference type="ARBA" id="ARBA00023125"/>
    </source>
</evidence>